<dbReference type="Proteomes" id="UP001163603">
    <property type="component" value="Chromosome 10"/>
</dbReference>
<sequence>MIINFANMVVMLKGVSSMTLYCVSSTNPNLYTMTSRPQRLPQVIVTHRSRIKPVLWPTSADWQDKNFRCSR</sequence>
<evidence type="ECO:0000313" key="2">
    <source>
        <dbReference type="Proteomes" id="UP001163603"/>
    </source>
</evidence>
<proteinExistence type="predicted"/>
<accession>A0ACC0XZK5</accession>
<name>A0ACC0XZK5_9ROSI</name>
<reference evidence="2" key="1">
    <citation type="journal article" date="2023" name="G3 (Bethesda)">
        <title>Genome assembly and association tests identify interacting loci associated with vigor, precocity, and sex in interspecific pistachio rootstocks.</title>
        <authorList>
            <person name="Palmer W."/>
            <person name="Jacygrad E."/>
            <person name="Sagayaradj S."/>
            <person name="Cavanaugh K."/>
            <person name="Han R."/>
            <person name="Bertier L."/>
            <person name="Beede B."/>
            <person name="Kafkas S."/>
            <person name="Golino D."/>
            <person name="Preece J."/>
            <person name="Michelmore R."/>
        </authorList>
    </citation>
    <scope>NUCLEOTIDE SEQUENCE [LARGE SCALE GENOMIC DNA]</scope>
</reference>
<comment type="caution">
    <text evidence="1">The sequence shown here is derived from an EMBL/GenBank/DDBJ whole genome shotgun (WGS) entry which is preliminary data.</text>
</comment>
<keyword evidence="2" id="KW-1185">Reference proteome</keyword>
<dbReference type="EMBL" id="CM047745">
    <property type="protein sequence ID" value="KAJ0026155.1"/>
    <property type="molecule type" value="Genomic_DNA"/>
</dbReference>
<organism evidence="1 2">
    <name type="scientific">Pistacia integerrima</name>
    <dbReference type="NCBI Taxonomy" id="434235"/>
    <lineage>
        <taxon>Eukaryota</taxon>
        <taxon>Viridiplantae</taxon>
        <taxon>Streptophyta</taxon>
        <taxon>Embryophyta</taxon>
        <taxon>Tracheophyta</taxon>
        <taxon>Spermatophyta</taxon>
        <taxon>Magnoliopsida</taxon>
        <taxon>eudicotyledons</taxon>
        <taxon>Gunneridae</taxon>
        <taxon>Pentapetalae</taxon>
        <taxon>rosids</taxon>
        <taxon>malvids</taxon>
        <taxon>Sapindales</taxon>
        <taxon>Anacardiaceae</taxon>
        <taxon>Pistacia</taxon>
    </lineage>
</organism>
<evidence type="ECO:0000313" key="1">
    <source>
        <dbReference type="EMBL" id="KAJ0026155.1"/>
    </source>
</evidence>
<protein>
    <submittedName>
        <fullName evidence="1">Uncharacterized protein</fullName>
    </submittedName>
</protein>
<gene>
    <name evidence="1" type="ORF">Pint_08137</name>
</gene>